<evidence type="ECO:0000313" key="3">
    <source>
        <dbReference type="EMBL" id="KRY01781.1"/>
    </source>
</evidence>
<dbReference type="InterPro" id="IPR051682">
    <property type="entry name" value="Mito_Persulfide_Diox"/>
</dbReference>
<evidence type="ECO:0000259" key="2">
    <source>
        <dbReference type="SMART" id="SM00849"/>
    </source>
</evidence>
<proteinExistence type="predicted"/>
<dbReference type="GO" id="GO:0006749">
    <property type="term" value="P:glutathione metabolic process"/>
    <property type="evidence" value="ECO:0007669"/>
    <property type="project" value="InterPro"/>
</dbReference>
<dbReference type="GO" id="GO:0046872">
    <property type="term" value="F:metal ion binding"/>
    <property type="evidence" value="ECO:0007669"/>
    <property type="project" value="UniProtKB-KW"/>
</dbReference>
<dbReference type="InterPro" id="IPR044528">
    <property type="entry name" value="POD-like_MBL-fold"/>
</dbReference>
<dbReference type="GO" id="GO:0005739">
    <property type="term" value="C:mitochondrion"/>
    <property type="evidence" value="ECO:0007669"/>
    <property type="project" value="TreeGrafter"/>
</dbReference>
<evidence type="ECO:0000313" key="4">
    <source>
        <dbReference type="Proteomes" id="UP000054815"/>
    </source>
</evidence>
<dbReference type="InterPro" id="IPR001279">
    <property type="entry name" value="Metallo-B-lactamas"/>
</dbReference>
<dbReference type="GO" id="GO:0050313">
    <property type="term" value="F:sulfur dioxygenase activity"/>
    <property type="evidence" value="ECO:0007669"/>
    <property type="project" value="InterPro"/>
</dbReference>
<evidence type="ECO:0000256" key="1">
    <source>
        <dbReference type="ARBA" id="ARBA00022723"/>
    </source>
</evidence>
<dbReference type="STRING" id="6337.A0A0V0YN56"/>
<organism evidence="3 4">
    <name type="scientific">Trichinella pseudospiralis</name>
    <name type="common">Parasitic roundworm</name>
    <dbReference type="NCBI Taxonomy" id="6337"/>
    <lineage>
        <taxon>Eukaryota</taxon>
        <taxon>Metazoa</taxon>
        <taxon>Ecdysozoa</taxon>
        <taxon>Nematoda</taxon>
        <taxon>Enoplea</taxon>
        <taxon>Dorylaimia</taxon>
        <taxon>Trichinellida</taxon>
        <taxon>Trichinellidae</taxon>
        <taxon>Trichinella</taxon>
    </lineage>
</organism>
<comment type="caution">
    <text evidence="3">The sequence shown here is derived from an EMBL/GenBank/DDBJ whole genome shotgun (WGS) entry which is preliminary data.</text>
</comment>
<name>A0A0V0YN56_TRIPS</name>
<dbReference type="EMBL" id="JYDU01000002">
    <property type="protein sequence ID" value="KRY01781.1"/>
    <property type="molecule type" value="Genomic_DNA"/>
</dbReference>
<dbReference type="GO" id="GO:0070813">
    <property type="term" value="P:hydrogen sulfide metabolic process"/>
    <property type="evidence" value="ECO:0007669"/>
    <property type="project" value="TreeGrafter"/>
</dbReference>
<reference evidence="3 4" key="1">
    <citation type="submission" date="2015-01" db="EMBL/GenBank/DDBJ databases">
        <title>Evolution of Trichinella species and genotypes.</title>
        <authorList>
            <person name="Korhonen P.K."/>
            <person name="Edoardo P."/>
            <person name="Giuseppe L.R."/>
            <person name="Gasser R.B."/>
        </authorList>
    </citation>
    <scope>NUCLEOTIDE SEQUENCE [LARGE SCALE GENOMIC DNA]</scope>
    <source>
        <strain evidence="3">ISS141</strain>
    </source>
</reference>
<sequence>MALMRKLIFRQLFESKSSTYTYLLGCPKSREAILIDPVIEMVDRDLQIIHELGLKLKYAGNTHAHADHVTATAELRKLVPECKSFISHASGAKANITLRFAMTGDTLLIRGCGRTDFQQGDTLKILFIFEPHHLHTQQLLGDSRKLYNSVHSQIFSLPDDYLLFPGHDYKGKHYEIEFYFQFYVFHCLGFSVTSVEEEKKYNPRLTLPIDQFVEFMNNLKLDNPKQIDKAVPANMVDGDVRYMNEAVRAEMESTSTERCTAAASANASIHPYIFRTGNGTNGIFRETRIDQRTSEKVEMECDNYLGSVIDRNFRTSQVEIGIILTALERLQWRFDTRCRALERRISYIERTLASIQKYEMDFKKQKCCDSAESGTEDLFSEQNLTSSSSNSFGRNVFSMLDNLHADESLHCDSMFLSSCSAKTFSEFMKSSMSTSAKAVTGDCFTLPGGDVKVNVKNEEGYLFTYNFPGFLVEKMLKDNPPEPSGWAASKALVCLLDFVYHPLELAMRRLPSLPVSSKWTQVTGKLHGRQKCELFLGTQFEMGVEFESNRFLPCCKLIEHFYANWKYKAFERNHAFREMIHKKCRSRRRDLKQYLLVCGKPKEEALESIIKGIDLPVRDNADR</sequence>
<keyword evidence="3" id="KW-0223">Dioxygenase</keyword>
<dbReference type="CDD" id="cd07724">
    <property type="entry name" value="POD-like_MBL-fold"/>
    <property type="match status" value="1"/>
</dbReference>
<dbReference type="SUPFAM" id="SSF56281">
    <property type="entry name" value="Metallo-hydrolase/oxidoreductase"/>
    <property type="match status" value="1"/>
</dbReference>
<keyword evidence="3" id="KW-0560">Oxidoreductase</keyword>
<dbReference type="PANTHER" id="PTHR43084">
    <property type="entry name" value="PERSULFIDE DIOXYGENASE ETHE1"/>
    <property type="match status" value="1"/>
</dbReference>
<dbReference type="Gene3D" id="3.60.15.10">
    <property type="entry name" value="Ribonuclease Z/Hydroxyacylglutathione hydrolase-like"/>
    <property type="match status" value="2"/>
</dbReference>
<dbReference type="SMART" id="SM00849">
    <property type="entry name" value="Lactamase_B"/>
    <property type="match status" value="1"/>
</dbReference>
<dbReference type="AlphaFoldDB" id="A0A0V0YN56"/>
<dbReference type="InterPro" id="IPR036866">
    <property type="entry name" value="RibonucZ/Hydroxyglut_hydro"/>
</dbReference>
<dbReference type="PANTHER" id="PTHR43084:SF1">
    <property type="entry name" value="PERSULFIDE DIOXYGENASE ETHE1, MITOCHONDRIAL"/>
    <property type="match status" value="1"/>
</dbReference>
<keyword evidence="1" id="KW-0479">Metal-binding</keyword>
<dbReference type="Proteomes" id="UP000054815">
    <property type="component" value="Unassembled WGS sequence"/>
</dbReference>
<accession>A0A0V0YN56</accession>
<protein>
    <submittedName>
        <fullName evidence="3">Persulfide dioxygenase ETHE1, mitochondrial</fullName>
    </submittedName>
</protein>
<feature type="domain" description="Metallo-beta-lactamase" evidence="2">
    <location>
        <begin position="18"/>
        <end position="167"/>
    </location>
</feature>
<gene>
    <name evidence="3" type="primary">Ethe1</name>
    <name evidence="3" type="ORF">T4E_5309</name>
</gene>